<protein>
    <submittedName>
        <fullName evidence="5">Uncharacterized protein</fullName>
    </submittedName>
</protein>
<dbReference type="STRING" id="158441.A0A226EPV0"/>
<feature type="compositionally biased region" description="Basic and acidic residues" evidence="2">
    <location>
        <begin position="499"/>
        <end position="516"/>
    </location>
</feature>
<feature type="chain" id="PRO_5012443458" evidence="4">
    <location>
        <begin position="21"/>
        <end position="921"/>
    </location>
</feature>
<keyword evidence="3" id="KW-1133">Transmembrane helix</keyword>
<dbReference type="AlphaFoldDB" id="A0A226EPV0"/>
<dbReference type="Proteomes" id="UP000198287">
    <property type="component" value="Unassembled WGS sequence"/>
</dbReference>
<accession>A0A226EPV0</accession>
<feature type="signal peptide" evidence="4">
    <location>
        <begin position="1"/>
        <end position="20"/>
    </location>
</feature>
<feature type="compositionally biased region" description="Gly residues" evidence="2">
    <location>
        <begin position="284"/>
        <end position="294"/>
    </location>
</feature>
<proteinExistence type="predicted"/>
<evidence type="ECO:0000256" key="1">
    <source>
        <dbReference type="SAM" id="Coils"/>
    </source>
</evidence>
<evidence type="ECO:0000313" key="5">
    <source>
        <dbReference type="EMBL" id="OXA59519.1"/>
    </source>
</evidence>
<comment type="caution">
    <text evidence="5">The sequence shown here is derived from an EMBL/GenBank/DDBJ whole genome shotgun (WGS) entry which is preliminary data.</text>
</comment>
<feature type="coiled-coil region" evidence="1">
    <location>
        <begin position="448"/>
        <end position="475"/>
    </location>
</feature>
<sequence length="921" mass="99056">MKTCLLVVVGTFLFVGGVAAASTTSKLSPSVLVSKSSKKTSSSSSPQILSEGENVFVRLAKSVAYEAMQEFSEEGRRNPRFGITMNLGNLTDLSSLFNSTNGSAGNLTGLAALAGVPVAIKVSSLGVKGALLGGLLGLKAFIINIAITLLWLAFLISGTAYFICNLGFLSCGMGGLGGLSGGIGGGSSGGGLGGLGGGASSLFGGGGGGSSPFGGSGGGASSFSNPLGGIFSSRSGHAAQQLQEQASPIYKAIDEGFHPVLSTLLPKPPPNKIVTIMSSKIPVGGAGRGQGSYSGGASPRDNNNKKKAPPKPSMIPRLGNVKAKIDTGLVRSVPKKPATSPKHVRIVENVVETKGQEEQEQVDVSSPIIQTFTFGGQKSSNTLSDGDTVQPQIVKSRSSILKVTSSQPRVEIRSTENVKFLEPENQNRVQFDDIPAAPSMTERFYVYDKEEKDRLDKLRDEVHALEAEVEGLEGPLKIPLMSAICGHLSDLLSAKSSEEVRPESKKIYDKEKKPEVKASPVKVTSPTKSPNPSVDQVGPPQIGYDHLNYQNSGLDPFFDFPLEEWLPRSRLVDGDDEGNLNYARSLFKTTSSGTTQSIPKENYASIQDVTAPPILHETVSDPKLGDDPVIQFELQGRPSISEEQPPPMEVESSPSLDIASEKIISPRICEGDGSVETFQTFGDGVSSSSECEVIRVPKSFNDILQEGESRTNQQNFDLMEKEMDVFLEEQALLEGQKEEAEEDQDLVNGNDDDHPENNGVPVEERTEIEKSDVQKMEEVNELEAEDEVGQDLLDKPQPLSIQEQYYYTSEDEEAEGAHEPEVEAGQITDPIILDQLFLRDSPAHLETDLVRSATYINRELVKLRSGVRELQVWSTVTMYLSAMAVIGVLTMENFQDFMNLQFPSDPEPPSSWWGWIFGKGT</sequence>
<feature type="region of interest" description="Disordered" evidence="2">
    <location>
        <begin position="735"/>
        <end position="760"/>
    </location>
</feature>
<evidence type="ECO:0000256" key="4">
    <source>
        <dbReference type="SAM" id="SignalP"/>
    </source>
</evidence>
<feature type="region of interest" description="Disordered" evidence="2">
    <location>
        <begin position="499"/>
        <end position="542"/>
    </location>
</feature>
<feature type="compositionally biased region" description="Polar residues" evidence="2">
    <location>
        <begin position="522"/>
        <end position="534"/>
    </location>
</feature>
<keyword evidence="4" id="KW-0732">Signal</keyword>
<evidence type="ECO:0000313" key="6">
    <source>
        <dbReference type="Proteomes" id="UP000198287"/>
    </source>
</evidence>
<feature type="transmembrane region" description="Helical" evidence="3">
    <location>
        <begin position="141"/>
        <end position="163"/>
    </location>
</feature>
<reference evidence="5 6" key="1">
    <citation type="submission" date="2015-12" db="EMBL/GenBank/DDBJ databases">
        <title>The genome of Folsomia candida.</title>
        <authorList>
            <person name="Faddeeva A."/>
            <person name="Derks M.F."/>
            <person name="Anvar Y."/>
            <person name="Smit S."/>
            <person name="Van Straalen N."/>
            <person name="Roelofs D."/>
        </authorList>
    </citation>
    <scope>NUCLEOTIDE SEQUENCE [LARGE SCALE GENOMIC DNA]</scope>
    <source>
        <strain evidence="5 6">VU population</strain>
        <tissue evidence="5">Whole body</tissue>
    </source>
</reference>
<keyword evidence="3" id="KW-0812">Transmembrane</keyword>
<name>A0A226EPV0_FOLCA</name>
<organism evidence="5 6">
    <name type="scientific">Folsomia candida</name>
    <name type="common">Springtail</name>
    <dbReference type="NCBI Taxonomy" id="158441"/>
    <lineage>
        <taxon>Eukaryota</taxon>
        <taxon>Metazoa</taxon>
        <taxon>Ecdysozoa</taxon>
        <taxon>Arthropoda</taxon>
        <taxon>Hexapoda</taxon>
        <taxon>Collembola</taxon>
        <taxon>Entomobryomorpha</taxon>
        <taxon>Isotomoidea</taxon>
        <taxon>Isotomidae</taxon>
        <taxon>Proisotominae</taxon>
        <taxon>Folsomia</taxon>
    </lineage>
</organism>
<feature type="compositionally biased region" description="Basic and acidic residues" evidence="2">
    <location>
        <begin position="751"/>
        <end position="760"/>
    </location>
</feature>
<dbReference type="EMBL" id="LNIX01000002">
    <property type="protein sequence ID" value="OXA59519.1"/>
    <property type="molecule type" value="Genomic_DNA"/>
</dbReference>
<keyword evidence="6" id="KW-1185">Reference proteome</keyword>
<gene>
    <name evidence="5" type="ORF">Fcan01_04047</name>
</gene>
<keyword evidence="1" id="KW-0175">Coiled coil</keyword>
<feature type="region of interest" description="Disordered" evidence="2">
    <location>
        <begin position="284"/>
        <end position="317"/>
    </location>
</feature>
<evidence type="ECO:0000256" key="2">
    <source>
        <dbReference type="SAM" id="MobiDB-lite"/>
    </source>
</evidence>
<evidence type="ECO:0000256" key="3">
    <source>
        <dbReference type="SAM" id="Phobius"/>
    </source>
</evidence>
<keyword evidence="3" id="KW-0472">Membrane</keyword>